<protein>
    <recommendedName>
        <fullName evidence="4">Transmembrane protein</fullName>
    </recommendedName>
</protein>
<sequence>MNFDLPSSTLRFSRESKRNYLTYSVMYLLSYLFMPIKAFCFPSYL</sequence>
<proteinExistence type="predicted"/>
<name>A0A015U4S0_BACFG</name>
<comment type="caution">
    <text evidence="2">The sequence shown here is derived from an EMBL/GenBank/DDBJ whole genome shotgun (WGS) entry which is preliminary data.</text>
</comment>
<dbReference type="EMBL" id="JGDB01000028">
    <property type="protein sequence ID" value="EXY91784.1"/>
    <property type="molecule type" value="Genomic_DNA"/>
</dbReference>
<dbReference type="Proteomes" id="UP000020773">
    <property type="component" value="Unassembled WGS sequence"/>
</dbReference>
<evidence type="ECO:0000313" key="3">
    <source>
        <dbReference type="Proteomes" id="UP000020773"/>
    </source>
</evidence>
<evidence type="ECO:0008006" key="4">
    <source>
        <dbReference type="Google" id="ProtNLM"/>
    </source>
</evidence>
<feature type="transmembrane region" description="Helical" evidence="1">
    <location>
        <begin position="20"/>
        <end position="44"/>
    </location>
</feature>
<dbReference type="AlphaFoldDB" id="A0A015U4S0"/>
<keyword evidence="1" id="KW-1133">Transmembrane helix</keyword>
<keyword evidence="1" id="KW-0472">Membrane</keyword>
<evidence type="ECO:0000313" key="2">
    <source>
        <dbReference type="EMBL" id="EXY91784.1"/>
    </source>
</evidence>
<accession>A0A015U4S0</accession>
<evidence type="ECO:0000256" key="1">
    <source>
        <dbReference type="SAM" id="Phobius"/>
    </source>
</evidence>
<dbReference type="PATRIC" id="fig|1339316.3.peg.1466"/>
<reference evidence="2 3" key="1">
    <citation type="submission" date="2014-02" db="EMBL/GenBank/DDBJ databases">
        <authorList>
            <person name="Sears C."/>
            <person name="Carroll K."/>
            <person name="Sack B.R."/>
            <person name="Qadri F."/>
            <person name="Myers L.L."/>
            <person name="Chung G.-T."/>
            <person name="Escheverria P."/>
            <person name="Fraser C.M."/>
            <person name="Sadzewicz L."/>
            <person name="Shefchek K.A."/>
            <person name="Tallon L."/>
            <person name="Das S.P."/>
            <person name="Daugherty S."/>
            <person name="Mongodin E.F."/>
        </authorList>
    </citation>
    <scope>NUCLEOTIDE SEQUENCE [LARGE SCALE GENOMIC DNA]</scope>
    <source>
        <strain evidence="3">3998T(B)3</strain>
    </source>
</reference>
<keyword evidence="1" id="KW-0812">Transmembrane</keyword>
<organism evidence="2 3">
    <name type="scientific">Bacteroides fragilis str. 3998T(B)3</name>
    <dbReference type="NCBI Taxonomy" id="1339316"/>
    <lineage>
        <taxon>Bacteria</taxon>
        <taxon>Pseudomonadati</taxon>
        <taxon>Bacteroidota</taxon>
        <taxon>Bacteroidia</taxon>
        <taxon>Bacteroidales</taxon>
        <taxon>Bacteroidaceae</taxon>
        <taxon>Bacteroides</taxon>
    </lineage>
</organism>
<gene>
    <name evidence="2" type="ORF">M125_1506</name>
</gene>